<dbReference type="InParanoid" id="A0A1X7VNR9"/>
<evidence type="ECO:0000256" key="6">
    <source>
        <dbReference type="ARBA" id="ARBA00022824"/>
    </source>
</evidence>
<keyword evidence="7" id="KW-0653">Protein transport</keyword>
<sequence>LIDGGYLVGGKKIEMKLDKKGDDDEEDTSTDSKDSKKKVRRFRIEWLPVKDIKDSSDEIYIWRYEVPQRYTWVIGLILLLGVIGFTLQPLWPDSSKLGMWFLSVIMMILLGILLALYIVRWFLYALVLTFTSGKVVFWLLPNLDDDKMGVIDSFKPFYSVKYKKKKKKQDKAPEKDEKSKKEE</sequence>
<keyword evidence="4" id="KW-0813">Transport</keyword>
<evidence type="ECO:0000256" key="9">
    <source>
        <dbReference type="ARBA" id="ARBA00023010"/>
    </source>
</evidence>
<evidence type="ECO:0000256" key="7">
    <source>
        <dbReference type="ARBA" id="ARBA00022927"/>
    </source>
</evidence>
<dbReference type="STRING" id="400682.A0A1X7VNR9"/>
<dbReference type="EnsemblMetazoa" id="Aqu2.1.41485_001">
    <property type="protein sequence ID" value="Aqu2.1.41485_001"/>
    <property type="gene ID" value="Aqu2.1.41485"/>
</dbReference>
<dbReference type="PANTHER" id="PTHR12443:SF9">
    <property type="entry name" value="TRANSLOCATION PROTEIN SEC62"/>
    <property type="match status" value="1"/>
</dbReference>
<evidence type="ECO:0000256" key="10">
    <source>
        <dbReference type="ARBA" id="ARBA00023136"/>
    </source>
</evidence>
<accession>A0A1X7VNR9</accession>
<comment type="similarity">
    <text evidence="2">Belongs to the SEC62 family.</text>
</comment>
<evidence type="ECO:0000256" key="12">
    <source>
        <dbReference type="SAM" id="Phobius"/>
    </source>
</evidence>
<comment type="subcellular location">
    <subcellularLocation>
        <location evidence="1">Endoplasmic reticulum membrane</location>
        <topology evidence="1">Multi-pass membrane protein</topology>
    </subcellularLocation>
</comment>
<evidence type="ECO:0000256" key="8">
    <source>
        <dbReference type="ARBA" id="ARBA00022989"/>
    </source>
</evidence>
<evidence type="ECO:0000256" key="11">
    <source>
        <dbReference type="SAM" id="MobiDB-lite"/>
    </source>
</evidence>
<dbReference type="PANTHER" id="PTHR12443">
    <property type="entry name" value="TRANSLOCATION PROTEIN SEC62"/>
    <property type="match status" value="1"/>
</dbReference>
<feature type="region of interest" description="Disordered" evidence="11">
    <location>
        <begin position="162"/>
        <end position="183"/>
    </location>
</feature>
<evidence type="ECO:0000256" key="5">
    <source>
        <dbReference type="ARBA" id="ARBA00022692"/>
    </source>
</evidence>
<dbReference type="GO" id="GO:0005789">
    <property type="term" value="C:endoplasmic reticulum membrane"/>
    <property type="evidence" value="ECO:0007669"/>
    <property type="project" value="UniProtKB-SubCell"/>
</dbReference>
<keyword evidence="10 12" id="KW-0472">Membrane</keyword>
<feature type="transmembrane region" description="Helical" evidence="12">
    <location>
        <begin position="97"/>
        <end position="116"/>
    </location>
</feature>
<feature type="transmembrane region" description="Helical" evidence="12">
    <location>
        <begin position="70"/>
        <end position="91"/>
    </location>
</feature>
<evidence type="ECO:0000256" key="4">
    <source>
        <dbReference type="ARBA" id="ARBA00022448"/>
    </source>
</evidence>
<keyword evidence="6" id="KW-0256">Endoplasmic reticulum</keyword>
<protein>
    <recommendedName>
        <fullName evidence="3">Translocation protein SEC62</fullName>
    </recommendedName>
</protein>
<keyword evidence="9" id="KW-0811">Translocation</keyword>
<dbReference type="GO" id="GO:0031204">
    <property type="term" value="P:post-translational protein targeting to membrane, translocation"/>
    <property type="evidence" value="ECO:0007669"/>
    <property type="project" value="TreeGrafter"/>
</dbReference>
<evidence type="ECO:0000256" key="2">
    <source>
        <dbReference type="ARBA" id="ARBA00010604"/>
    </source>
</evidence>
<dbReference type="InterPro" id="IPR004728">
    <property type="entry name" value="Sec62"/>
</dbReference>
<evidence type="ECO:0000256" key="1">
    <source>
        <dbReference type="ARBA" id="ARBA00004477"/>
    </source>
</evidence>
<dbReference type="Pfam" id="PF03839">
    <property type="entry name" value="Sec62"/>
    <property type="match status" value="1"/>
</dbReference>
<reference evidence="13" key="1">
    <citation type="submission" date="2017-05" db="UniProtKB">
        <authorList>
            <consortium name="EnsemblMetazoa"/>
        </authorList>
    </citation>
    <scope>IDENTIFICATION</scope>
</reference>
<keyword evidence="5 12" id="KW-0812">Transmembrane</keyword>
<dbReference type="AlphaFoldDB" id="A0A1X7VNR9"/>
<proteinExistence type="inferred from homology"/>
<feature type="transmembrane region" description="Helical" evidence="12">
    <location>
        <begin position="121"/>
        <end position="140"/>
    </location>
</feature>
<keyword evidence="8 12" id="KW-1133">Transmembrane helix</keyword>
<organism evidence="13">
    <name type="scientific">Amphimedon queenslandica</name>
    <name type="common">Sponge</name>
    <dbReference type="NCBI Taxonomy" id="400682"/>
    <lineage>
        <taxon>Eukaryota</taxon>
        <taxon>Metazoa</taxon>
        <taxon>Porifera</taxon>
        <taxon>Demospongiae</taxon>
        <taxon>Heteroscleromorpha</taxon>
        <taxon>Haplosclerida</taxon>
        <taxon>Niphatidae</taxon>
        <taxon>Amphimedon</taxon>
    </lineage>
</organism>
<feature type="compositionally biased region" description="Basic and acidic residues" evidence="11">
    <location>
        <begin position="170"/>
        <end position="183"/>
    </location>
</feature>
<evidence type="ECO:0000256" key="3">
    <source>
        <dbReference type="ARBA" id="ARBA00021257"/>
    </source>
</evidence>
<evidence type="ECO:0000313" key="13">
    <source>
        <dbReference type="EnsemblMetazoa" id="Aqu2.1.41485_001"/>
    </source>
</evidence>
<name>A0A1X7VNR9_AMPQE</name>